<keyword evidence="9" id="KW-1185">Reference proteome</keyword>
<feature type="short sequence motif" description="Q motif" evidence="5">
    <location>
        <begin position="4"/>
        <end position="32"/>
    </location>
</feature>
<evidence type="ECO:0000256" key="1">
    <source>
        <dbReference type="ARBA" id="ARBA00022741"/>
    </source>
</evidence>
<reference evidence="8" key="2">
    <citation type="submission" date="2023-02" db="EMBL/GenBank/DDBJ databases">
        <authorList>
            <person name="Sun Q."/>
            <person name="Mori K."/>
        </authorList>
    </citation>
    <scope>NUCLEOTIDE SEQUENCE</scope>
    <source>
        <strain evidence="8">NBRC 112290</strain>
    </source>
</reference>
<dbReference type="Gene3D" id="3.40.50.300">
    <property type="entry name" value="P-loop containing nucleotide triphosphate hydrolases"/>
    <property type="match status" value="1"/>
</dbReference>
<dbReference type="AlphaFoldDB" id="A0AA37XDV7"/>
<dbReference type="GO" id="GO:0005524">
    <property type="term" value="F:ATP binding"/>
    <property type="evidence" value="ECO:0007669"/>
    <property type="project" value="UniProtKB-KW"/>
</dbReference>
<dbReference type="PANTHER" id="PTHR47959">
    <property type="entry name" value="ATP-DEPENDENT RNA HELICASE RHLE-RELATED"/>
    <property type="match status" value="1"/>
</dbReference>
<organism evidence="8 9">
    <name type="scientific">Litorihabitans aurantiacus</name>
    <dbReference type="NCBI Taxonomy" id="1930061"/>
    <lineage>
        <taxon>Bacteria</taxon>
        <taxon>Bacillati</taxon>
        <taxon>Actinomycetota</taxon>
        <taxon>Actinomycetes</taxon>
        <taxon>Micrococcales</taxon>
        <taxon>Beutenbergiaceae</taxon>
        <taxon>Litorihabitans</taxon>
    </lineage>
</organism>
<dbReference type="InterPro" id="IPR014014">
    <property type="entry name" value="RNA_helicase_DEAD_Q_motif"/>
</dbReference>
<accession>A0AA37XDV7</accession>
<evidence type="ECO:0000256" key="2">
    <source>
        <dbReference type="ARBA" id="ARBA00022801"/>
    </source>
</evidence>
<evidence type="ECO:0000256" key="4">
    <source>
        <dbReference type="ARBA" id="ARBA00022840"/>
    </source>
</evidence>
<evidence type="ECO:0000313" key="9">
    <source>
        <dbReference type="Proteomes" id="UP001157161"/>
    </source>
</evidence>
<dbReference type="GO" id="GO:0016787">
    <property type="term" value="F:hydrolase activity"/>
    <property type="evidence" value="ECO:0007669"/>
    <property type="project" value="UniProtKB-KW"/>
</dbReference>
<evidence type="ECO:0000256" key="3">
    <source>
        <dbReference type="ARBA" id="ARBA00022806"/>
    </source>
</evidence>
<feature type="compositionally biased region" description="Low complexity" evidence="6">
    <location>
        <begin position="64"/>
        <end position="87"/>
    </location>
</feature>
<protein>
    <recommendedName>
        <fullName evidence="7">DEAD-box RNA helicase Q domain-containing protein</fullName>
    </recommendedName>
</protein>
<keyword evidence="3" id="KW-0347">Helicase</keyword>
<dbReference type="InterPro" id="IPR050079">
    <property type="entry name" value="DEAD_box_RNA_helicase"/>
</dbReference>
<dbReference type="EMBL" id="BSUM01000001">
    <property type="protein sequence ID" value="GMA31368.1"/>
    <property type="molecule type" value="Genomic_DNA"/>
</dbReference>
<sequence>MSDLTFADLGMPADLLAAVENLGFTTPTAIQQQAIPVLLGGSDIIGVAQTGTGKTAAFGLPCWPRSTPTSASSRRSSSPPRASSRSR</sequence>
<comment type="caution">
    <text evidence="8">The sequence shown here is derived from an EMBL/GenBank/DDBJ whole genome shotgun (WGS) entry which is preliminary data.</text>
</comment>
<dbReference type="PROSITE" id="PS51195">
    <property type="entry name" value="Q_MOTIF"/>
    <property type="match status" value="1"/>
</dbReference>
<evidence type="ECO:0000256" key="5">
    <source>
        <dbReference type="PROSITE-ProRule" id="PRU00552"/>
    </source>
</evidence>
<evidence type="ECO:0000259" key="7">
    <source>
        <dbReference type="PROSITE" id="PS51195"/>
    </source>
</evidence>
<dbReference type="Pfam" id="PF00270">
    <property type="entry name" value="DEAD"/>
    <property type="match status" value="1"/>
</dbReference>
<evidence type="ECO:0000313" key="8">
    <source>
        <dbReference type="EMBL" id="GMA31368.1"/>
    </source>
</evidence>
<gene>
    <name evidence="8" type="ORF">GCM10025875_13600</name>
</gene>
<dbReference type="InterPro" id="IPR027417">
    <property type="entry name" value="P-loop_NTPase"/>
</dbReference>
<name>A0AA37XDV7_9MICO</name>
<keyword evidence="4" id="KW-0067">ATP-binding</keyword>
<dbReference type="GO" id="GO:0005829">
    <property type="term" value="C:cytosol"/>
    <property type="evidence" value="ECO:0007669"/>
    <property type="project" value="TreeGrafter"/>
</dbReference>
<dbReference type="Proteomes" id="UP001157161">
    <property type="component" value="Unassembled WGS sequence"/>
</dbReference>
<dbReference type="GO" id="GO:0003724">
    <property type="term" value="F:RNA helicase activity"/>
    <property type="evidence" value="ECO:0007669"/>
    <property type="project" value="InterPro"/>
</dbReference>
<feature type="region of interest" description="Disordered" evidence="6">
    <location>
        <begin position="59"/>
        <end position="87"/>
    </location>
</feature>
<reference evidence="8" key="1">
    <citation type="journal article" date="2014" name="Int. J. Syst. Evol. Microbiol.">
        <title>Complete genome sequence of Corynebacterium casei LMG S-19264T (=DSM 44701T), isolated from a smear-ripened cheese.</title>
        <authorList>
            <consortium name="US DOE Joint Genome Institute (JGI-PGF)"/>
            <person name="Walter F."/>
            <person name="Albersmeier A."/>
            <person name="Kalinowski J."/>
            <person name="Ruckert C."/>
        </authorList>
    </citation>
    <scope>NUCLEOTIDE SEQUENCE</scope>
    <source>
        <strain evidence="8">NBRC 112290</strain>
    </source>
</reference>
<keyword evidence="1" id="KW-0547">Nucleotide-binding</keyword>
<evidence type="ECO:0000256" key="6">
    <source>
        <dbReference type="SAM" id="MobiDB-lite"/>
    </source>
</evidence>
<dbReference type="InterPro" id="IPR011545">
    <property type="entry name" value="DEAD/DEAH_box_helicase_dom"/>
</dbReference>
<dbReference type="PANTHER" id="PTHR47959:SF13">
    <property type="entry name" value="ATP-DEPENDENT RNA HELICASE RHLE"/>
    <property type="match status" value="1"/>
</dbReference>
<dbReference type="GO" id="GO:0003676">
    <property type="term" value="F:nucleic acid binding"/>
    <property type="evidence" value="ECO:0007669"/>
    <property type="project" value="InterPro"/>
</dbReference>
<keyword evidence="2" id="KW-0378">Hydrolase</keyword>
<dbReference type="SUPFAM" id="SSF52540">
    <property type="entry name" value="P-loop containing nucleoside triphosphate hydrolases"/>
    <property type="match status" value="1"/>
</dbReference>
<proteinExistence type="predicted"/>
<feature type="domain" description="DEAD-box RNA helicase Q" evidence="7">
    <location>
        <begin position="4"/>
        <end position="32"/>
    </location>
</feature>